<reference evidence="5 6" key="1">
    <citation type="submission" date="2020-08" db="EMBL/GenBank/DDBJ databases">
        <title>Description of novel Flavobacterium F-400 isolate.</title>
        <authorList>
            <person name="Saticioglu I."/>
            <person name="Duman M."/>
            <person name="Altun S."/>
        </authorList>
    </citation>
    <scope>NUCLEOTIDE SEQUENCE [LARGE SCALE GENOMIC DNA]</scope>
    <source>
        <strain evidence="5 6">F-400</strain>
    </source>
</reference>
<feature type="domain" description="HTH marR-type" evidence="4">
    <location>
        <begin position="3"/>
        <end position="135"/>
    </location>
</feature>
<evidence type="ECO:0000256" key="1">
    <source>
        <dbReference type="ARBA" id="ARBA00023015"/>
    </source>
</evidence>
<dbReference type="PANTHER" id="PTHR42756">
    <property type="entry name" value="TRANSCRIPTIONAL REGULATOR, MARR"/>
    <property type="match status" value="1"/>
</dbReference>
<dbReference type="RefSeq" id="WP_166135437.1">
    <property type="nucleotide sequence ID" value="NZ_JAAOBY010000003.1"/>
</dbReference>
<evidence type="ECO:0000259" key="4">
    <source>
        <dbReference type="PROSITE" id="PS50995"/>
    </source>
</evidence>
<dbReference type="InterPro" id="IPR023187">
    <property type="entry name" value="Tscrpt_reg_MarR-type_CS"/>
</dbReference>
<dbReference type="Gene3D" id="1.10.10.10">
    <property type="entry name" value="Winged helix-like DNA-binding domain superfamily/Winged helix DNA-binding domain"/>
    <property type="match status" value="1"/>
</dbReference>
<evidence type="ECO:0000256" key="2">
    <source>
        <dbReference type="ARBA" id="ARBA00023125"/>
    </source>
</evidence>
<proteinExistence type="predicted"/>
<evidence type="ECO:0000313" key="6">
    <source>
        <dbReference type="Proteomes" id="UP000621670"/>
    </source>
</evidence>
<dbReference type="EMBL" id="JACRUM010000003">
    <property type="protein sequence ID" value="MBC5863382.1"/>
    <property type="molecule type" value="Genomic_DNA"/>
</dbReference>
<keyword evidence="1" id="KW-0805">Transcription regulation</keyword>
<keyword evidence="3" id="KW-0804">Transcription</keyword>
<dbReference type="SUPFAM" id="SSF46785">
    <property type="entry name" value="Winged helix' DNA-binding domain"/>
    <property type="match status" value="1"/>
</dbReference>
<dbReference type="SMART" id="SM00347">
    <property type="entry name" value="HTH_MARR"/>
    <property type="match status" value="1"/>
</dbReference>
<dbReference type="InterPro" id="IPR000835">
    <property type="entry name" value="HTH_MarR-typ"/>
</dbReference>
<evidence type="ECO:0000256" key="3">
    <source>
        <dbReference type="ARBA" id="ARBA00023163"/>
    </source>
</evidence>
<dbReference type="Pfam" id="PF01047">
    <property type="entry name" value="MarR"/>
    <property type="match status" value="1"/>
</dbReference>
<dbReference type="InterPro" id="IPR036390">
    <property type="entry name" value="WH_DNA-bd_sf"/>
</dbReference>
<dbReference type="PROSITE" id="PS01117">
    <property type="entry name" value="HTH_MARR_1"/>
    <property type="match status" value="1"/>
</dbReference>
<protein>
    <submittedName>
        <fullName evidence="5">MarR family transcriptional regulator</fullName>
    </submittedName>
</protein>
<dbReference type="PANTHER" id="PTHR42756:SF1">
    <property type="entry name" value="TRANSCRIPTIONAL REPRESSOR OF EMRAB OPERON"/>
    <property type="match status" value="1"/>
</dbReference>
<name>A0ABR7JFZ1_9FLAO</name>
<organism evidence="5 6">
    <name type="scientific">Flavobacterium turcicum</name>
    <dbReference type="NCBI Taxonomy" id="2764718"/>
    <lineage>
        <taxon>Bacteria</taxon>
        <taxon>Pseudomonadati</taxon>
        <taxon>Bacteroidota</taxon>
        <taxon>Flavobacteriia</taxon>
        <taxon>Flavobacteriales</taxon>
        <taxon>Flavobacteriaceae</taxon>
        <taxon>Flavobacterium</taxon>
    </lineage>
</organism>
<evidence type="ECO:0000313" key="5">
    <source>
        <dbReference type="EMBL" id="MBC5863382.1"/>
    </source>
</evidence>
<dbReference type="Proteomes" id="UP000621670">
    <property type="component" value="Unassembled WGS sequence"/>
</dbReference>
<accession>A0ABR7JFZ1</accession>
<gene>
    <name evidence="5" type="ORF">H8R26_08100</name>
</gene>
<comment type="caution">
    <text evidence="5">The sequence shown here is derived from an EMBL/GenBank/DDBJ whole genome shotgun (WGS) entry which is preliminary data.</text>
</comment>
<keyword evidence="6" id="KW-1185">Reference proteome</keyword>
<dbReference type="InterPro" id="IPR036388">
    <property type="entry name" value="WH-like_DNA-bd_sf"/>
</dbReference>
<sequence length="161" mass="18039">MKEKTIDYILRATWQAVARMYNEEASKYDASMATGFALLSIDKEGGTPSTSLGPKMGMEATSLTRTLKSMEEKGLIIRKKNPEDGRGVLIYLTPFGKEKRDLSKNTVLKFNEAVKAHVSDEKLQHFIEVAEIINELIVDKNIFTTIEHSEAKGELVNQTQS</sequence>
<keyword evidence="2" id="KW-0238">DNA-binding</keyword>
<dbReference type="PROSITE" id="PS50995">
    <property type="entry name" value="HTH_MARR_2"/>
    <property type="match status" value="1"/>
</dbReference>